<name>A0A146LGG5_LYGHE</name>
<dbReference type="AlphaFoldDB" id="A0A146LGG5"/>
<reference evidence="1" key="1">
    <citation type="journal article" date="2016" name="Gigascience">
        <title>De novo construction of an expanded transcriptome assembly for the western tarnished plant bug, Lygus hesperus.</title>
        <authorList>
            <person name="Tassone E.E."/>
            <person name="Geib S.M."/>
            <person name="Hall B."/>
            <person name="Fabrick J.A."/>
            <person name="Brent C.S."/>
            <person name="Hull J.J."/>
        </authorList>
    </citation>
    <scope>NUCLEOTIDE SEQUENCE</scope>
</reference>
<evidence type="ECO:0000313" key="1">
    <source>
        <dbReference type="EMBL" id="JAQ06639.1"/>
    </source>
</evidence>
<accession>A0A146LGG5</accession>
<gene>
    <name evidence="1" type="ORF">g.241</name>
</gene>
<proteinExistence type="predicted"/>
<sequence>MPASPQLFIPLIVDYNALSKDVECAAQLAHPSTFATCQNSSLTKSNNNSVCNASFVDTIRNNLLRNALDPNRSCGAQLTHNDKSSWSDNSSNNVRLQRSVLISPTLMTSYGTEAERHDYSHTSITMPNSTVPNTQSSTLDLLAKERACKNDNVCASVATGVCREKENDEEGYRASATSNVCVQPLQSPLTSIPSSLLGSPSTSFTGHSSVNSMPSASIPLANNNAASVGRVSTSHDHALHHLRRACQQIKRHQ</sequence>
<organism evidence="1">
    <name type="scientific">Lygus hesperus</name>
    <name type="common">Western plant bug</name>
    <dbReference type="NCBI Taxonomy" id="30085"/>
    <lineage>
        <taxon>Eukaryota</taxon>
        <taxon>Metazoa</taxon>
        <taxon>Ecdysozoa</taxon>
        <taxon>Arthropoda</taxon>
        <taxon>Hexapoda</taxon>
        <taxon>Insecta</taxon>
        <taxon>Pterygota</taxon>
        <taxon>Neoptera</taxon>
        <taxon>Paraneoptera</taxon>
        <taxon>Hemiptera</taxon>
        <taxon>Heteroptera</taxon>
        <taxon>Panheteroptera</taxon>
        <taxon>Cimicomorpha</taxon>
        <taxon>Miridae</taxon>
        <taxon>Mirini</taxon>
        <taxon>Lygus</taxon>
    </lineage>
</organism>
<protein>
    <submittedName>
        <fullName evidence="1">Uncharacterized protein</fullName>
    </submittedName>
</protein>
<dbReference type="EMBL" id="GDHC01011990">
    <property type="protein sequence ID" value="JAQ06639.1"/>
    <property type="molecule type" value="Transcribed_RNA"/>
</dbReference>